<keyword evidence="3" id="KW-1185">Reference proteome</keyword>
<feature type="transmembrane region" description="Helical" evidence="1">
    <location>
        <begin position="245"/>
        <end position="265"/>
    </location>
</feature>
<feature type="transmembrane region" description="Helical" evidence="1">
    <location>
        <begin position="112"/>
        <end position="131"/>
    </location>
</feature>
<proteinExistence type="predicted"/>
<accession>A0ABR1A5E3</accession>
<organism evidence="2 3">
    <name type="scientific">Huso huso</name>
    <name type="common">Beluga</name>
    <name type="synonym">Acipenser huso</name>
    <dbReference type="NCBI Taxonomy" id="61971"/>
    <lineage>
        <taxon>Eukaryota</taxon>
        <taxon>Metazoa</taxon>
        <taxon>Chordata</taxon>
        <taxon>Craniata</taxon>
        <taxon>Vertebrata</taxon>
        <taxon>Euteleostomi</taxon>
        <taxon>Actinopterygii</taxon>
        <taxon>Chondrostei</taxon>
        <taxon>Acipenseriformes</taxon>
        <taxon>Acipenseridae</taxon>
        <taxon>Huso</taxon>
    </lineage>
</organism>
<dbReference type="Proteomes" id="UP001369086">
    <property type="component" value="Unassembled WGS sequence"/>
</dbReference>
<keyword evidence="1" id="KW-0812">Transmembrane</keyword>
<feature type="transmembrane region" description="Helical" evidence="1">
    <location>
        <begin position="151"/>
        <end position="174"/>
    </location>
</feature>
<comment type="caution">
    <text evidence="2">The sequence shown here is derived from an EMBL/GenBank/DDBJ whole genome shotgun (WGS) entry which is preliminary data.</text>
</comment>
<feature type="transmembrane region" description="Helical" evidence="1">
    <location>
        <begin position="186"/>
        <end position="204"/>
    </location>
</feature>
<keyword evidence="1" id="KW-1133">Transmembrane helix</keyword>
<evidence type="ECO:0000313" key="2">
    <source>
        <dbReference type="EMBL" id="KAK6491896.1"/>
    </source>
</evidence>
<dbReference type="EMBL" id="JAHFZB010000003">
    <property type="protein sequence ID" value="KAK6491896.1"/>
    <property type="molecule type" value="Genomic_DNA"/>
</dbReference>
<sequence length="310" mass="35556">MFHCITKKKRTSTVSINGLFLTTHQNITEKFVLQITPDAWLVSIWTLINVWNGLWLIYVFITLFRRNQYGPVYCNPAIHPPMFYILWIANNLLSIGFLFLWDRQCLVQALGLQILIPYSCYVMLSISYRNLYQHDTWLKSNSSSDLWNVRYLVHNGLALYAAWTSIDVLVNFGIVLKYSFGLMDPAVSTAMLSILLVELIVWFLLENFVLEKYVRYTFTVYPVVILGLAGIFTRNYRFDSITTNTIYCGVLMAIGAAFCVFRLIAICFYDDNKPSSSPLVEDFGSTVSLPALKLDVDRKFGIINNQCSTA</sequence>
<evidence type="ECO:0000256" key="1">
    <source>
        <dbReference type="SAM" id="Phobius"/>
    </source>
</evidence>
<feature type="transmembrane region" description="Helical" evidence="1">
    <location>
        <begin position="216"/>
        <end position="233"/>
    </location>
</feature>
<feature type="transmembrane region" description="Helical" evidence="1">
    <location>
        <begin position="81"/>
        <end position="100"/>
    </location>
</feature>
<feature type="transmembrane region" description="Helical" evidence="1">
    <location>
        <begin position="39"/>
        <end position="61"/>
    </location>
</feature>
<reference evidence="2 3" key="1">
    <citation type="submission" date="2021-05" db="EMBL/GenBank/DDBJ databases">
        <authorList>
            <person name="Zahm M."/>
            <person name="Klopp C."/>
            <person name="Cabau C."/>
            <person name="Kuhl H."/>
            <person name="Suciu R."/>
            <person name="Ciorpac M."/>
            <person name="Holostenco D."/>
            <person name="Gessner J."/>
            <person name="Wuertz S."/>
            <person name="Hohne C."/>
            <person name="Stock M."/>
            <person name="Gislard M."/>
            <person name="Lluch J."/>
            <person name="Milhes M."/>
            <person name="Lampietro C."/>
            <person name="Lopez Roques C."/>
            <person name="Donnadieu C."/>
            <person name="Du K."/>
            <person name="Schartl M."/>
            <person name="Guiguen Y."/>
        </authorList>
    </citation>
    <scope>NUCLEOTIDE SEQUENCE [LARGE SCALE GENOMIC DNA]</scope>
    <source>
        <strain evidence="2">Hh-F2</strain>
        <tissue evidence="2">Blood</tissue>
    </source>
</reference>
<protein>
    <submittedName>
        <fullName evidence="2">Uncharacterized protein</fullName>
    </submittedName>
</protein>
<keyword evidence="1" id="KW-0472">Membrane</keyword>
<evidence type="ECO:0000313" key="3">
    <source>
        <dbReference type="Proteomes" id="UP001369086"/>
    </source>
</evidence>
<dbReference type="PANTHER" id="PTHR33802">
    <property type="entry name" value="SI:CH211-161H7.5-RELATED"/>
    <property type="match status" value="1"/>
</dbReference>
<gene>
    <name evidence="2" type="ORF">HHUSO_G4102</name>
</gene>
<dbReference type="PANTHER" id="PTHR33802:SF3">
    <property type="match status" value="1"/>
</dbReference>
<name>A0ABR1A5E3_HUSHU</name>